<feature type="transmembrane region" description="Helical" evidence="1">
    <location>
        <begin position="6"/>
        <end position="24"/>
    </location>
</feature>
<gene>
    <name evidence="2" type="ORF">LCGC14_0702160</name>
</gene>
<comment type="caution">
    <text evidence="2">The sequence shown here is derived from an EMBL/GenBank/DDBJ whole genome shotgun (WGS) entry which is preliminary data.</text>
</comment>
<sequence length="91" mass="9459">MDLIISGMFVWLALTIVSGAYMIFSQVSRMKRLNGGIDLASSLAQGKDLKTSTQNAAGSMISGLGWTVFAGFIATVCGVLFLVAVAGKLLG</sequence>
<keyword evidence="1" id="KW-0812">Transmembrane</keyword>
<dbReference type="AlphaFoldDB" id="A0A0F9QM88"/>
<proteinExistence type="predicted"/>
<protein>
    <submittedName>
        <fullName evidence="2">Uncharacterized protein</fullName>
    </submittedName>
</protein>
<evidence type="ECO:0000256" key="1">
    <source>
        <dbReference type="SAM" id="Phobius"/>
    </source>
</evidence>
<reference evidence="2" key="1">
    <citation type="journal article" date="2015" name="Nature">
        <title>Complex archaea that bridge the gap between prokaryotes and eukaryotes.</title>
        <authorList>
            <person name="Spang A."/>
            <person name="Saw J.H."/>
            <person name="Jorgensen S.L."/>
            <person name="Zaremba-Niedzwiedzka K."/>
            <person name="Martijn J."/>
            <person name="Lind A.E."/>
            <person name="van Eijk R."/>
            <person name="Schleper C."/>
            <person name="Guy L."/>
            <person name="Ettema T.J."/>
        </authorList>
    </citation>
    <scope>NUCLEOTIDE SEQUENCE</scope>
</reference>
<dbReference type="EMBL" id="LAZR01001504">
    <property type="protein sequence ID" value="KKN43569.1"/>
    <property type="molecule type" value="Genomic_DNA"/>
</dbReference>
<feature type="transmembrane region" description="Helical" evidence="1">
    <location>
        <begin position="64"/>
        <end position="86"/>
    </location>
</feature>
<name>A0A0F9QM88_9ZZZZ</name>
<evidence type="ECO:0000313" key="2">
    <source>
        <dbReference type="EMBL" id="KKN43569.1"/>
    </source>
</evidence>
<accession>A0A0F9QM88</accession>
<organism evidence="2">
    <name type="scientific">marine sediment metagenome</name>
    <dbReference type="NCBI Taxonomy" id="412755"/>
    <lineage>
        <taxon>unclassified sequences</taxon>
        <taxon>metagenomes</taxon>
        <taxon>ecological metagenomes</taxon>
    </lineage>
</organism>
<keyword evidence="1" id="KW-1133">Transmembrane helix</keyword>
<keyword evidence="1" id="KW-0472">Membrane</keyword>